<accession>A0A813RCA6</accession>
<feature type="compositionally biased region" description="Basic and acidic residues" evidence="1">
    <location>
        <begin position="225"/>
        <end position="237"/>
    </location>
</feature>
<feature type="region of interest" description="Disordered" evidence="1">
    <location>
        <begin position="213"/>
        <end position="268"/>
    </location>
</feature>
<name>A0A813RCA6_9BILA</name>
<feature type="compositionally biased region" description="Polar residues" evidence="1">
    <location>
        <begin position="241"/>
        <end position="262"/>
    </location>
</feature>
<evidence type="ECO:0000313" key="5">
    <source>
        <dbReference type="Proteomes" id="UP000663877"/>
    </source>
</evidence>
<dbReference type="AlphaFoldDB" id="A0A813RCA6"/>
<feature type="region of interest" description="Disordered" evidence="1">
    <location>
        <begin position="586"/>
        <end position="624"/>
    </location>
</feature>
<feature type="compositionally biased region" description="Basic residues" evidence="1">
    <location>
        <begin position="85"/>
        <end position="104"/>
    </location>
</feature>
<reference evidence="2" key="1">
    <citation type="submission" date="2021-02" db="EMBL/GenBank/DDBJ databases">
        <authorList>
            <person name="Nowell W R."/>
        </authorList>
    </citation>
    <scope>NUCLEOTIDE SEQUENCE</scope>
</reference>
<evidence type="ECO:0000313" key="2">
    <source>
        <dbReference type="EMBL" id="CAF0780086.1"/>
    </source>
</evidence>
<comment type="caution">
    <text evidence="2">The sequence shown here is derived from an EMBL/GenBank/DDBJ whole genome shotgun (WGS) entry which is preliminary data.</text>
</comment>
<evidence type="ECO:0000313" key="3">
    <source>
        <dbReference type="EMBL" id="CAF1071705.1"/>
    </source>
</evidence>
<protein>
    <submittedName>
        <fullName evidence="2">Uncharacterized protein</fullName>
    </submittedName>
</protein>
<dbReference type="EMBL" id="CAJNOM010000112">
    <property type="protein sequence ID" value="CAF1071705.1"/>
    <property type="molecule type" value="Genomic_DNA"/>
</dbReference>
<dbReference type="Proteomes" id="UP000663832">
    <property type="component" value="Unassembled WGS sequence"/>
</dbReference>
<evidence type="ECO:0000313" key="4">
    <source>
        <dbReference type="Proteomes" id="UP000663832"/>
    </source>
</evidence>
<gene>
    <name evidence="2" type="ORF">BJG266_LOCUS4068</name>
    <name evidence="3" type="ORF">QVE165_LOCUS18728</name>
</gene>
<proteinExistence type="predicted"/>
<dbReference type="Proteomes" id="UP000663877">
    <property type="component" value="Unassembled WGS sequence"/>
</dbReference>
<keyword evidence="4" id="KW-1185">Reference proteome</keyword>
<sequence>MHNKFNNLQRLSQKTKDDDNNSDCLTYAFISMYKNSIWCIKSLYEFCLKSLSQILLLSSKEELYYTGINKNMMMSMNNSADEKYSRHRRRHRRRLSKSISHHSNQKSSSKLNLLSNKTRVTVRSVSNLNLNQTQSNHTILTEEKNTLGTINSHIIVVPVPSSHCQNLPTNPINLREQLADSLCRRSYEPLTFMNRGMCCGHCRPLFPPNIPFNHPDHYIPQQQSLDKEKKSSEKSIKMSDASETQTSPYAVSPSIKSHVTNSPEEDELLTTDTIFTNGINEQNESIISFPDHDTSPSQRSVEIINDDSQLRLDAQILVNDSIQTAQEKYQRILRMSIDQDPQNNTLDTEKQTIDNQSKSIIIPDEFNEEKLSNDITLCQELCNKLNLSDSSQITEIIRILASNAPHILKEQSTYHTPLINNLNTNKEDENMLCRQLLLHPPFKPKRLIHLCPDGSIQVLSAVDDDNNNSNKNQFIDQHQQYHLNYSNSAITPSIQQNHILKNESSVALEYETTTAIDFKTNFNHKITTESTSTQQLHSKIPVEPIVKIKLDLTDETINVDSEDNENSLPEIFFKRIIAPESSIISSTKKSNQNIKDEKNNIIHIDRQSYSKSRYDRSRSSYTER</sequence>
<dbReference type="OrthoDB" id="10032509at2759"/>
<dbReference type="EMBL" id="CAJNOI010000010">
    <property type="protein sequence ID" value="CAF0780086.1"/>
    <property type="molecule type" value="Genomic_DNA"/>
</dbReference>
<organism evidence="2 5">
    <name type="scientific">Adineta steineri</name>
    <dbReference type="NCBI Taxonomy" id="433720"/>
    <lineage>
        <taxon>Eukaryota</taxon>
        <taxon>Metazoa</taxon>
        <taxon>Spiralia</taxon>
        <taxon>Gnathifera</taxon>
        <taxon>Rotifera</taxon>
        <taxon>Eurotatoria</taxon>
        <taxon>Bdelloidea</taxon>
        <taxon>Adinetida</taxon>
        <taxon>Adinetidae</taxon>
        <taxon>Adineta</taxon>
    </lineage>
</organism>
<feature type="region of interest" description="Disordered" evidence="1">
    <location>
        <begin position="79"/>
        <end position="108"/>
    </location>
</feature>
<feature type="compositionally biased region" description="Basic and acidic residues" evidence="1">
    <location>
        <begin position="594"/>
        <end position="624"/>
    </location>
</feature>
<evidence type="ECO:0000256" key="1">
    <source>
        <dbReference type="SAM" id="MobiDB-lite"/>
    </source>
</evidence>